<keyword evidence="2" id="KW-1185">Reference proteome</keyword>
<name>D7N9C2_9BACT</name>
<dbReference type="Proteomes" id="UP000003805">
    <property type="component" value="Miscellaneous, Scaffold supercont1.1"/>
</dbReference>
<organism evidence="1 2">
    <name type="scientific">Segatella oris C735</name>
    <dbReference type="NCBI Taxonomy" id="563008"/>
    <lineage>
        <taxon>Bacteria</taxon>
        <taxon>Pseudomonadati</taxon>
        <taxon>Bacteroidota</taxon>
        <taxon>Bacteroidia</taxon>
        <taxon>Bacteroidales</taxon>
        <taxon>Prevotellaceae</taxon>
        <taxon>Segatella</taxon>
    </lineage>
</organism>
<evidence type="ECO:0000313" key="2">
    <source>
        <dbReference type="Proteomes" id="UP000003805"/>
    </source>
</evidence>
<dbReference type="AlphaFoldDB" id="D7N9C2"/>
<sequence length="163" mass="19367">MKITMQHFLIIKCRMEMKRILLPLIVMLFTAIQLVAQIPDRGRPKFDPKAFEMKMEQYVSTAAGFTPAEASKFFPLYREMHRKLRGCFDEMRMYRHVDTNDDEASYKAIKRLDEIDLEMKELQQRYHAKLLKVVPAGKVMKVIKAEERFHRQAFKQILESPKN</sequence>
<dbReference type="HOGENOM" id="CLU_112450_2_1_10"/>
<gene>
    <name evidence="1" type="ORF">HMPREF0665_00246</name>
</gene>
<protein>
    <submittedName>
        <fullName evidence="1">Uncharacterized protein</fullName>
    </submittedName>
</protein>
<reference evidence="1" key="1">
    <citation type="submission" date="2010-02" db="EMBL/GenBank/DDBJ databases">
        <title>The Genome Sequence of Prevotella oris strain C735.</title>
        <authorList>
            <consortium name="The Broad Institute Genome Sequencing Platform"/>
            <person name="Ward D."/>
            <person name="Feldgarden M."/>
            <person name="Earl A."/>
            <person name="Young S.K."/>
            <person name="Zeng Q."/>
            <person name="Koehrsen M."/>
            <person name="Alvarado L."/>
            <person name="Berlin A."/>
            <person name="Bochicchio J."/>
            <person name="Borenstein D."/>
            <person name="Chapman S.B."/>
            <person name="Chen Z."/>
            <person name="Engels R."/>
            <person name="Freedman E."/>
            <person name="Gellesch M."/>
            <person name="Goldberg J."/>
            <person name="Griggs A."/>
            <person name="Gujja S."/>
            <person name="Heilman E."/>
            <person name="Heiman D."/>
            <person name="Hepburn T."/>
            <person name="Howarth C."/>
            <person name="Jen D."/>
            <person name="Larson L."/>
            <person name="Mehta T."/>
            <person name="Park D."/>
            <person name="Pearson M."/>
            <person name="Roberts A."/>
            <person name="Saif S."/>
            <person name="Shea T."/>
            <person name="Shenoy N."/>
            <person name="Sisk P."/>
            <person name="Stolte C."/>
            <person name="Sykes S."/>
            <person name="Thomson T."/>
            <person name="Walk T."/>
            <person name="White J."/>
            <person name="Yandava C."/>
            <person name="Sibley C.D."/>
            <person name="Field T.R."/>
            <person name="Grinwis M."/>
            <person name="Eshaghurshan C.S."/>
            <person name="Surette M.G."/>
            <person name="Haas B."/>
            <person name="Nusbaum C."/>
            <person name="Birren B."/>
        </authorList>
    </citation>
    <scope>NUCLEOTIDE SEQUENCE [LARGE SCALE GENOMIC DNA]</scope>
    <source>
        <strain evidence="1">C735</strain>
    </source>
</reference>
<proteinExistence type="predicted"/>
<evidence type="ECO:0000313" key="1">
    <source>
        <dbReference type="EMBL" id="EFI49529.1"/>
    </source>
</evidence>
<accession>D7N9C2</accession>
<dbReference type="EMBL" id="GL349564">
    <property type="protein sequence ID" value="EFI49529.1"/>
    <property type="molecule type" value="Genomic_DNA"/>
</dbReference>